<dbReference type="EMBL" id="CAMAPE010000004">
    <property type="protein sequence ID" value="CAH9062765.1"/>
    <property type="molecule type" value="Genomic_DNA"/>
</dbReference>
<comment type="pathway">
    <text evidence="3">tRNA modification; 5-methoxycarbonylmethyl-2-thiouridine-tRNA biosynthesis.</text>
</comment>
<dbReference type="Gene3D" id="3.40.50.620">
    <property type="entry name" value="HUPs"/>
    <property type="match status" value="1"/>
</dbReference>
<comment type="subcellular location">
    <subcellularLocation>
        <location evidence="3">Cytoplasm</location>
    </subcellularLocation>
</comment>
<comment type="function">
    <text evidence="3">Plays a central role in 2-thiolation of mcm(5)S(2)U at tRNA wobble positions of tRNA(Lys), tRNA(Glu) and tRNA(Gln). May act by forming a heterodimer with NCS6/CTU1 that ligates sulfur from thiocarboxylated URM1 onto the uridine of tRNAs at wobble position.</text>
</comment>
<accession>A0A9P0YJT9</accession>
<keyword evidence="2 3" id="KW-0819">tRNA processing</keyword>
<dbReference type="InterPro" id="IPR014729">
    <property type="entry name" value="Rossmann-like_a/b/a_fold"/>
</dbReference>
<evidence type="ECO:0000256" key="3">
    <source>
        <dbReference type="HAMAP-Rule" id="MF_03054"/>
    </source>
</evidence>
<dbReference type="HAMAP" id="MF_03054">
    <property type="entry name" value="CTU2"/>
    <property type="match status" value="1"/>
</dbReference>
<dbReference type="GO" id="GO:0000049">
    <property type="term" value="F:tRNA binding"/>
    <property type="evidence" value="ECO:0007669"/>
    <property type="project" value="InterPro"/>
</dbReference>
<comment type="similarity">
    <text evidence="3">Belongs to the CTU2/NCS2 family.</text>
</comment>
<comment type="caution">
    <text evidence="5">The sequence shown here is derived from an EMBL/GenBank/DDBJ whole genome shotgun (WGS) entry which is preliminary data.</text>
</comment>
<dbReference type="Proteomes" id="UP001152484">
    <property type="component" value="Unassembled WGS sequence"/>
</dbReference>
<organism evidence="5 6">
    <name type="scientific">Cuscuta europaea</name>
    <name type="common">European dodder</name>
    <dbReference type="NCBI Taxonomy" id="41803"/>
    <lineage>
        <taxon>Eukaryota</taxon>
        <taxon>Viridiplantae</taxon>
        <taxon>Streptophyta</taxon>
        <taxon>Embryophyta</taxon>
        <taxon>Tracheophyta</taxon>
        <taxon>Spermatophyta</taxon>
        <taxon>Magnoliopsida</taxon>
        <taxon>eudicotyledons</taxon>
        <taxon>Gunneridae</taxon>
        <taxon>Pentapetalae</taxon>
        <taxon>asterids</taxon>
        <taxon>lamiids</taxon>
        <taxon>Solanales</taxon>
        <taxon>Convolvulaceae</taxon>
        <taxon>Cuscuteae</taxon>
        <taxon>Cuscuta</taxon>
        <taxon>Cuscuta subgen. Cuscuta</taxon>
    </lineage>
</organism>
<dbReference type="OrthoDB" id="25129at2759"/>
<evidence type="ECO:0000256" key="2">
    <source>
        <dbReference type="ARBA" id="ARBA00022694"/>
    </source>
</evidence>
<keyword evidence="6" id="KW-1185">Reference proteome</keyword>
<dbReference type="AlphaFoldDB" id="A0A9P0YJT9"/>
<dbReference type="GO" id="GO:0032447">
    <property type="term" value="P:protein urmylation"/>
    <property type="evidence" value="ECO:0007669"/>
    <property type="project" value="UniProtKB-UniRule"/>
</dbReference>
<reference evidence="5" key="1">
    <citation type="submission" date="2022-07" db="EMBL/GenBank/DDBJ databases">
        <authorList>
            <person name="Macas J."/>
            <person name="Novak P."/>
            <person name="Neumann P."/>
        </authorList>
    </citation>
    <scope>NUCLEOTIDE SEQUENCE</scope>
</reference>
<evidence type="ECO:0000313" key="6">
    <source>
        <dbReference type="Proteomes" id="UP001152484"/>
    </source>
</evidence>
<feature type="region of interest" description="Disordered" evidence="4">
    <location>
        <begin position="9"/>
        <end position="43"/>
    </location>
</feature>
<keyword evidence="1 3" id="KW-0963">Cytoplasm</keyword>
<dbReference type="GO" id="GO:0002143">
    <property type="term" value="P:tRNA wobble position uridine thiolation"/>
    <property type="evidence" value="ECO:0007669"/>
    <property type="project" value="TreeGrafter"/>
</dbReference>
<dbReference type="GO" id="GO:0016783">
    <property type="term" value="F:sulfurtransferase activity"/>
    <property type="evidence" value="ECO:0007669"/>
    <property type="project" value="TreeGrafter"/>
</dbReference>
<evidence type="ECO:0000313" key="5">
    <source>
        <dbReference type="EMBL" id="CAH9062765.1"/>
    </source>
</evidence>
<proteinExistence type="inferred from homology"/>
<protein>
    <recommendedName>
        <fullName evidence="3">Cytoplasmic tRNA 2-thiolation protein 2</fullName>
    </recommendedName>
</protein>
<gene>
    <name evidence="5" type="ORF">CEURO_LOCUS1959</name>
</gene>
<feature type="compositionally biased region" description="Polar residues" evidence="4">
    <location>
        <begin position="26"/>
        <end position="43"/>
    </location>
</feature>
<dbReference type="GO" id="GO:0005829">
    <property type="term" value="C:cytosol"/>
    <property type="evidence" value="ECO:0007669"/>
    <property type="project" value="TreeGrafter"/>
</dbReference>
<dbReference type="SUPFAM" id="SSF52402">
    <property type="entry name" value="Adenine nucleotide alpha hydrolases-like"/>
    <property type="match status" value="1"/>
</dbReference>
<sequence length="481" mass="53335">MACNSAACKSGCDAYSEDGEKEHQSRPTTDCNGDAPVSNSTEPSRNRICVKCKINETIAASGVGAGIRGDGGRFCADCFKSNLYWKFRFSVTSNDMISPADNVLVAFSGGPSSRVALHFVSEMQDKAQKNFEASRDRALPVFGVGVAFVDEQSVSAIPHHEFDKAIEHMKLIISNLPPPLKQFHVVPTESVYSLKPADGRERLKKLIDVITDTTGKEDLLEHMRMLALQKIAIENGYTKIVLGKCTSRIACHVLEATVKGKGYSLAADIQYVDARWEVPVLSPLRDCFSHEIDLLCCLESNTFWQGSLKTVELFDRPRSGINGLVSSFVKLLQEENLSRESTIVRTAGKLTPFHFNRIPEDDKCYGPTASQRRRKKQNLKTDPLLSQESFCPICNSPVKMSDIVNMARSENVQTSMDLVELCCLSCRFQILPAEISSTNAFYSLLPDPIISRAKDARSINQSLLLREQIEDCLLSDTEDET</sequence>
<evidence type="ECO:0000256" key="4">
    <source>
        <dbReference type="SAM" id="MobiDB-lite"/>
    </source>
</evidence>
<name>A0A9P0YJT9_CUSEU</name>
<evidence type="ECO:0000256" key="1">
    <source>
        <dbReference type="ARBA" id="ARBA00022490"/>
    </source>
</evidence>
<dbReference type="InterPro" id="IPR019407">
    <property type="entry name" value="CTU2"/>
</dbReference>
<dbReference type="PANTHER" id="PTHR20882">
    <property type="entry name" value="CYTOPLASMIC TRNA 2-THIOLATION PROTEIN 2"/>
    <property type="match status" value="1"/>
</dbReference>
<dbReference type="GO" id="GO:0016779">
    <property type="term" value="F:nucleotidyltransferase activity"/>
    <property type="evidence" value="ECO:0007669"/>
    <property type="project" value="UniProtKB-UniRule"/>
</dbReference>
<dbReference type="PANTHER" id="PTHR20882:SF14">
    <property type="entry name" value="CYTOPLASMIC TRNA 2-THIOLATION PROTEIN 2"/>
    <property type="match status" value="1"/>
</dbReference>